<protein>
    <submittedName>
        <fullName evidence="1 3">Uncharacterized protein</fullName>
    </submittedName>
</protein>
<dbReference type="WBParaSite" id="ECPE_0000270901-mRNA-1">
    <property type="protein sequence ID" value="ECPE_0000270901-mRNA-1"/>
    <property type="gene ID" value="ECPE_0000270901"/>
</dbReference>
<accession>A0A183A6X1</accession>
<dbReference type="OrthoDB" id="21204at2759"/>
<dbReference type="AlphaFoldDB" id="A0A183A6X1"/>
<evidence type="ECO:0000313" key="3">
    <source>
        <dbReference type="WBParaSite" id="ECPE_0000270901-mRNA-1"/>
    </source>
</evidence>
<sequence>MSEPTRNSEARRSGRVIRLMCPTQQVFVSPVRNTVDCSAGPRNGGAEGAASMISSTTSFSQNFPVTRTSSTSAQIRAKADSMCQTENSPPPVQRQVIIQRCHSAQVELDEPNSTPEPAPLPVDEVRNFVLLQLPNMPNVSPQLGLIGRLQEGG</sequence>
<organism evidence="3">
    <name type="scientific">Echinostoma caproni</name>
    <dbReference type="NCBI Taxonomy" id="27848"/>
    <lineage>
        <taxon>Eukaryota</taxon>
        <taxon>Metazoa</taxon>
        <taxon>Spiralia</taxon>
        <taxon>Lophotrochozoa</taxon>
        <taxon>Platyhelminthes</taxon>
        <taxon>Trematoda</taxon>
        <taxon>Digenea</taxon>
        <taxon>Plagiorchiida</taxon>
        <taxon>Echinostomata</taxon>
        <taxon>Echinostomatoidea</taxon>
        <taxon>Echinostomatidae</taxon>
        <taxon>Echinostoma</taxon>
    </lineage>
</organism>
<proteinExistence type="predicted"/>
<dbReference type="Proteomes" id="UP000272942">
    <property type="component" value="Unassembled WGS sequence"/>
</dbReference>
<reference evidence="1 2" key="2">
    <citation type="submission" date="2018-11" db="EMBL/GenBank/DDBJ databases">
        <authorList>
            <consortium name="Pathogen Informatics"/>
        </authorList>
    </citation>
    <scope>NUCLEOTIDE SEQUENCE [LARGE SCALE GENOMIC DNA]</scope>
    <source>
        <strain evidence="1 2">Egypt</strain>
    </source>
</reference>
<evidence type="ECO:0000313" key="1">
    <source>
        <dbReference type="EMBL" id="VDP67211.1"/>
    </source>
</evidence>
<keyword evidence="2" id="KW-1185">Reference proteome</keyword>
<gene>
    <name evidence="1" type="ORF">ECPE_LOCUS2706</name>
</gene>
<dbReference type="EMBL" id="UZAN01039802">
    <property type="protein sequence ID" value="VDP67211.1"/>
    <property type="molecule type" value="Genomic_DNA"/>
</dbReference>
<name>A0A183A6X1_9TREM</name>
<evidence type="ECO:0000313" key="2">
    <source>
        <dbReference type="Proteomes" id="UP000272942"/>
    </source>
</evidence>
<reference evidence="3" key="1">
    <citation type="submission" date="2016-06" db="UniProtKB">
        <authorList>
            <consortium name="WormBaseParasite"/>
        </authorList>
    </citation>
    <scope>IDENTIFICATION</scope>
</reference>